<dbReference type="EnsemblFungi" id="MAPG_09985T0">
    <property type="protein sequence ID" value="MAPG_09985T0"/>
    <property type="gene ID" value="MAPG_09985"/>
</dbReference>
<dbReference type="Proteomes" id="UP000011715">
    <property type="component" value="Unassembled WGS sequence"/>
</dbReference>
<protein>
    <submittedName>
        <fullName evidence="3 4">Uncharacterized protein</fullName>
    </submittedName>
</protein>
<reference evidence="3" key="3">
    <citation type="submission" date="2011-03" db="EMBL/GenBank/DDBJ databases">
        <title>Annotation of Magnaporthe poae ATCC 64411.</title>
        <authorList>
            <person name="Ma L.-J."/>
            <person name="Dead R."/>
            <person name="Young S.K."/>
            <person name="Zeng Q."/>
            <person name="Gargeya S."/>
            <person name="Fitzgerald M."/>
            <person name="Haas B."/>
            <person name="Abouelleil A."/>
            <person name="Alvarado L."/>
            <person name="Arachchi H.M."/>
            <person name="Berlin A."/>
            <person name="Brown A."/>
            <person name="Chapman S.B."/>
            <person name="Chen Z."/>
            <person name="Dunbar C."/>
            <person name="Freedman E."/>
            <person name="Gearin G."/>
            <person name="Gellesch M."/>
            <person name="Goldberg J."/>
            <person name="Griggs A."/>
            <person name="Gujja S."/>
            <person name="Heiman D."/>
            <person name="Howarth C."/>
            <person name="Larson L."/>
            <person name="Lui A."/>
            <person name="MacDonald P.J.P."/>
            <person name="Mehta T."/>
            <person name="Montmayeur A."/>
            <person name="Murphy C."/>
            <person name="Neiman D."/>
            <person name="Pearson M."/>
            <person name="Priest M."/>
            <person name="Roberts A."/>
            <person name="Saif S."/>
            <person name="Shea T."/>
            <person name="Shenoy N."/>
            <person name="Sisk P."/>
            <person name="Stolte C."/>
            <person name="Sykes S."/>
            <person name="Yandava C."/>
            <person name="Wortman J."/>
            <person name="Nusbaum C."/>
            <person name="Birren B."/>
        </authorList>
    </citation>
    <scope>NUCLEOTIDE SEQUENCE</scope>
    <source>
        <strain evidence="3">ATCC 64411</strain>
    </source>
</reference>
<evidence type="ECO:0000313" key="5">
    <source>
        <dbReference type="Proteomes" id="UP000011715"/>
    </source>
</evidence>
<feature type="transmembrane region" description="Helical" evidence="2">
    <location>
        <begin position="77"/>
        <end position="96"/>
    </location>
</feature>
<keyword evidence="2" id="KW-0472">Membrane</keyword>
<feature type="region of interest" description="Disordered" evidence="1">
    <location>
        <begin position="169"/>
        <end position="208"/>
    </location>
</feature>
<keyword evidence="5" id="KW-1185">Reference proteome</keyword>
<gene>
    <name evidence="3" type="ORF">MAPG_09985</name>
</gene>
<name>A0A0C4EBD7_MAGP6</name>
<dbReference type="AlphaFoldDB" id="A0A0C4EBD7"/>
<dbReference type="OrthoDB" id="3928876at2759"/>
<evidence type="ECO:0000256" key="1">
    <source>
        <dbReference type="SAM" id="MobiDB-lite"/>
    </source>
</evidence>
<reference evidence="4" key="5">
    <citation type="submission" date="2015-06" db="UniProtKB">
        <authorList>
            <consortium name="EnsemblFungi"/>
        </authorList>
    </citation>
    <scope>IDENTIFICATION</scope>
    <source>
        <strain evidence="4">ATCC 64411</strain>
    </source>
</reference>
<evidence type="ECO:0000313" key="4">
    <source>
        <dbReference type="EnsemblFungi" id="MAPG_09985T0"/>
    </source>
</evidence>
<reference evidence="4" key="4">
    <citation type="journal article" date="2015" name="G3 (Bethesda)">
        <title>Genome sequences of three phytopathogenic species of the Magnaporthaceae family of fungi.</title>
        <authorList>
            <person name="Okagaki L.H."/>
            <person name="Nunes C.C."/>
            <person name="Sailsbery J."/>
            <person name="Clay B."/>
            <person name="Brown D."/>
            <person name="John T."/>
            <person name="Oh Y."/>
            <person name="Young N."/>
            <person name="Fitzgerald M."/>
            <person name="Haas B.J."/>
            <person name="Zeng Q."/>
            <person name="Young S."/>
            <person name="Adiconis X."/>
            <person name="Fan L."/>
            <person name="Levin J.Z."/>
            <person name="Mitchell T.K."/>
            <person name="Okubara P.A."/>
            <person name="Farman M.L."/>
            <person name="Kohn L.M."/>
            <person name="Birren B."/>
            <person name="Ma L.-J."/>
            <person name="Dean R.A."/>
        </authorList>
    </citation>
    <scope>NUCLEOTIDE SEQUENCE</scope>
    <source>
        <strain evidence="4">ATCC 64411 / 73-15</strain>
    </source>
</reference>
<reference evidence="3" key="2">
    <citation type="submission" date="2010-05" db="EMBL/GenBank/DDBJ databases">
        <title>The Genome Sequence of Magnaporthe poae strain ATCC 64411.</title>
        <authorList>
            <consortium name="The Broad Institute Genome Sequencing Platform"/>
            <consortium name="Broad Institute Genome Sequencing Center for Infectious Disease"/>
            <person name="Ma L.-J."/>
            <person name="Dead R."/>
            <person name="Young S."/>
            <person name="Zeng Q."/>
            <person name="Koehrsen M."/>
            <person name="Alvarado L."/>
            <person name="Berlin A."/>
            <person name="Chapman S.B."/>
            <person name="Chen Z."/>
            <person name="Freedman E."/>
            <person name="Gellesch M."/>
            <person name="Goldberg J."/>
            <person name="Griggs A."/>
            <person name="Gujja S."/>
            <person name="Heilman E.R."/>
            <person name="Heiman D."/>
            <person name="Hepburn T."/>
            <person name="Howarth C."/>
            <person name="Jen D."/>
            <person name="Larson L."/>
            <person name="Mehta T."/>
            <person name="Neiman D."/>
            <person name="Pearson M."/>
            <person name="Roberts A."/>
            <person name="Saif S."/>
            <person name="Shea T."/>
            <person name="Shenoy N."/>
            <person name="Sisk P."/>
            <person name="Stolte C."/>
            <person name="Sykes S."/>
            <person name="Walk T."/>
            <person name="White J."/>
            <person name="Yandava C."/>
            <person name="Haas B."/>
            <person name="Nusbaum C."/>
            <person name="Birren B."/>
        </authorList>
    </citation>
    <scope>NUCLEOTIDE SEQUENCE</scope>
    <source>
        <strain evidence="3">ATCC 64411</strain>
    </source>
</reference>
<keyword evidence="2" id="KW-1133">Transmembrane helix</keyword>
<dbReference type="VEuPathDB" id="FungiDB:MAPG_09985"/>
<evidence type="ECO:0000313" key="3">
    <source>
        <dbReference type="EMBL" id="KLU91465.1"/>
    </source>
</evidence>
<dbReference type="EMBL" id="ADBL01002561">
    <property type="status" value="NOT_ANNOTATED_CDS"/>
    <property type="molecule type" value="Genomic_DNA"/>
</dbReference>
<proteinExistence type="predicted"/>
<keyword evidence="2" id="KW-0812">Transmembrane</keyword>
<feature type="transmembrane region" description="Helical" evidence="2">
    <location>
        <begin position="102"/>
        <end position="120"/>
    </location>
</feature>
<accession>A0A0C4EBD7</accession>
<dbReference type="EMBL" id="GL876977">
    <property type="protein sequence ID" value="KLU91465.1"/>
    <property type="molecule type" value="Genomic_DNA"/>
</dbReference>
<reference evidence="5" key="1">
    <citation type="submission" date="2010-05" db="EMBL/GenBank/DDBJ databases">
        <title>The genome sequence of Magnaporthe poae strain ATCC 64411.</title>
        <authorList>
            <person name="Ma L.-J."/>
            <person name="Dead R."/>
            <person name="Young S."/>
            <person name="Zeng Q."/>
            <person name="Koehrsen M."/>
            <person name="Alvarado L."/>
            <person name="Berlin A."/>
            <person name="Chapman S.B."/>
            <person name="Chen Z."/>
            <person name="Freedman E."/>
            <person name="Gellesch M."/>
            <person name="Goldberg J."/>
            <person name="Griggs A."/>
            <person name="Gujja S."/>
            <person name="Heilman E.R."/>
            <person name="Heiman D."/>
            <person name="Hepburn T."/>
            <person name="Howarth C."/>
            <person name="Jen D."/>
            <person name="Larson L."/>
            <person name="Mehta T."/>
            <person name="Neiman D."/>
            <person name="Pearson M."/>
            <person name="Roberts A."/>
            <person name="Saif S."/>
            <person name="Shea T."/>
            <person name="Shenoy N."/>
            <person name="Sisk P."/>
            <person name="Stolte C."/>
            <person name="Sykes S."/>
            <person name="Walk T."/>
            <person name="White J."/>
            <person name="Yandava C."/>
            <person name="Haas B."/>
            <person name="Nusbaum C."/>
            <person name="Birren B."/>
        </authorList>
    </citation>
    <scope>NUCLEOTIDE SEQUENCE [LARGE SCALE GENOMIC DNA]</scope>
    <source>
        <strain evidence="5">ATCC 64411 / 73-15</strain>
    </source>
</reference>
<dbReference type="Pfam" id="PF16015">
    <property type="entry name" value="Promethin"/>
    <property type="match status" value="1"/>
</dbReference>
<dbReference type="STRING" id="644358.A0A0C4EBD7"/>
<sequence>MTPMDTVSGLLAFAQRQLDRLISPQARCRIFDRVQAFAAARPLSFTFIVAQVLTSLLPIGLFLAFTISVLAVSMGAALLFSLFWLGVALLFLIPALFMTVSLGLLVFMWAVAARFAWYALPARIKASITAAGGAPRSSEEHQHKGRQNGYREAHYPSYAAAAAVGAAKDAGSGQAEDHKIPPARKTVIDAAPPPPKLETNGSSLPPEAVGVADLEKFKEMKEGLITP</sequence>
<organism evidence="4 5">
    <name type="scientific">Magnaporthiopsis poae (strain ATCC 64411 / 73-15)</name>
    <name type="common">Kentucky bluegrass fungus</name>
    <name type="synonym">Magnaporthe poae</name>
    <dbReference type="NCBI Taxonomy" id="644358"/>
    <lineage>
        <taxon>Eukaryota</taxon>
        <taxon>Fungi</taxon>
        <taxon>Dikarya</taxon>
        <taxon>Ascomycota</taxon>
        <taxon>Pezizomycotina</taxon>
        <taxon>Sordariomycetes</taxon>
        <taxon>Sordariomycetidae</taxon>
        <taxon>Magnaporthales</taxon>
        <taxon>Magnaporthaceae</taxon>
        <taxon>Magnaporthiopsis</taxon>
    </lineage>
</organism>
<feature type="transmembrane region" description="Helical" evidence="2">
    <location>
        <begin position="43"/>
        <end position="65"/>
    </location>
</feature>
<evidence type="ECO:0000256" key="2">
    <source>
        <dbReference type="SAM" id="Phobius"/>
    </source>
</evidence>
<dbReference type="eggNOG" id="ENOG502S8KA">
    <property type="taxonomic scope" value="Eukaryota"/>
</dbReference>